<dbReference type="AlphaFoldDB" id="M0IV29"/>
<protein>
    <submittedName>
        <fullName evidence="4">Sarcosine oxidase</fullName>
    </submittedName>
</protein>
<dbReference type="Gene3D" id="3.50.50.60">
    <property type="entry name" value="FAD/NAD(P)-binding domain"/>
    <property type="match status" value="1"/>
</dbReference>
<dbReference type="GO" id="GO:0016491">
    <property type="term" value="F:oxidoreductase activity"/>
    <property type="evidence" value="ECO:0007669"/>
    <property type="project" value="UniProtKB-KW"/>
</dbReference>
<evidence type="ECO:0000313" key="4">
    <source>
        <dbReference type="EMBL" id="EMA00566.1"/>
    </source>
</evidence>
<dbReference type="PATRIC" id="fig|662478.6.peg.3751"/>
<dbReference type="InterPro" id="IPR036188">
    <property type="entry name" value="FAD/NAD-bd_sf"/>
</dbReference>
<evidence type="ECO:0000256" key="2">
    <source>
        <dbReference type="SAM" id="MobiDB-lite"/>
    </source>
</evidence>
<dbReference type="SUPFAM" id="SSF51905">
    <property type="entry name" value="FAD/NAD(P)-binding domain"/>
    <property type="match status" value="1"/>
</dbReference>
<dbReference type="PRINTS" id="PR00419">
    <property type="entry name" value="ADXRDTASE"/>
</dbReference>
<dbReference type="PANTHER" id="PTHR13847:SF287">
    <property type="entry name" value="FAD-DEPENDENT OXIDOREDUCTASE DOMAIN-CONTAINING PROTEIN 1"/>
    <property type="match status" value="1"/>
</dbReference>
<proteinExistence type="predicted"/>
<accession>M0IV29</accession>
<comment type="caution">
    <text evidence="4">The sequence shown here is derived from an EMBL/GenBank/DDBJ whole genome shotgun (WGS) entry which is preliminary data.</text>
</comment>
<dbReference type="RefSeq" id="WP_004971261.1">
    <property type="nucleotide sequence ID" value="NZ_AOLP01000019.1"/>
</dbReference>
<gene>
    <name evidence="4" type="ORF">C438_18975</name>
</gene>
<feature type="region of interest" description="Disordered" evidence="2">
    <location>
        <begin position="289"/>
        <end position="309"/>
    </location>
</feature>
<reference evidence="4 5" key="1">
    <citation type="journal article" date="2014" name="PLoS Genet.">
        <title>Phylogenetically driven sequencing of extremely halophilic archaea reveals strategies for static and dynamic osmo-response.</title>
        <authorList>
            <person name="Becker E.A."/>
            <person name="Seitzer P.M."/>
            <person name="Tritt A."/>
            <person name="Larsen D."/>
            <person name="Krusor M."/>
            <person name="Yao A.I."/>
            <person name="Wu D."/>
            <person name="Madern D."/>
            <person name="Eisen J.A."/>
            <person name="Darling A.E."/>
            <person name="Facciotti M.T."/>
        </authorList>
    </citation>
    <scope>NUCLEOTIDE SEQUENCE [LARGE SCALE GENOMIC DNA]</scope>
    <source>
        <strain evidence="4 5">ATCC 35960</strain>
    </source>
</reference>
<dbReference type="Gene3D" id="3.30.9.10">
    <property type="entry name" value="D-Amino Acid Oxidase, subunit A, domain 2"/>
    <property type="match status" value="1"/>
</dbReference>
<evidence type="ECO:0000256" key="1">
    <source>
        <dbReference type="ARBA" id="ARBA00023002"/>
    </source>
</evidence>
<keyword evidence="1" id="KW-0560">Oxidoreductase</keyword>
<evidence type="ECO:0000259" key="3">
    <source>
        <dbReference type="Pfam" id="PF01266"/>
    </source>
</evidence>
<keyword evidence="5" id="KW-1185">Reference proteome</keyword>
<name>M0IV29_9EURY</name>
<dbReference type="Pfam" id="PF01266">
    <property type="entry name" value="DAO"/>
    <property type="match status" value="1"/>
</dbReference>
<feature type="domain" description="FAD dependent oxidoreductase" evidence="3">
    <location>
        <begin position="6"/>
        <end position="356"/>
    </location>
</feature>
<dbReference type="PANTHER" id="PTHR13847">
    <property type="entry name" value="SARCOSINE DEHYDROGENASE-RELATED"/>
    <property type="match status" value="1"/>
</dbReference>
<organism evidence="4 5">
    <name type="scientific">Haloferax denitrificans ATCC 35960</name>
    <dbReference type="NCBI Taxonomy" id="662478"/>
    <lineage>
        <taxon>Archaea</taxon>
        <taxon>Methanobacteriati</taxon>
        <taxon>Methanobacteriota</taxon>
        <taxon>Stenosarchaea group</taxon>
        <taxon>Halobacteria</taxon>
        <taxon>Halobacteriales</taxon>
        <taxon>Haloferacaceae</taxon>
        <taxon>Haloferax</taxon>
    </lineage>
</organism>
<sequence length="392" mass="40990">MNESARVAVVGAGAVGLTTAFDLAERGARVTLFERDAPGGGSTGRAAGICYDAYAEDIDVAVAESAMARFRSLSGEGEFAFHETPYVFLAREGDDAAAAALEESVERMRVHDRAVSLVDAGELADRFPIRTDDVLLAGVAENAGWADPAAYVDLFVEKCEAAGVEFRVGDAVTLRTDPPGVAIDDVVTARFDAVVVAAGVHSRRLLADAGHPIALKPYRAQALVADCDYRGPTVYDATDESYLRPHPAGVLAGDGVEPVEPDPDDWDPTADDWFVADALDAVRHRTAGGDAGALDSAGSTDPGPGPELDRAWAGLCGATPDRNPLVGPVAEGVYVAAGWHGHGFMWAPAIGERLAEAVLGDGQEAIPAAFDPRRFDGDEEFAVVEGMTLDGD</sequence>
<evidence type="ECO:0000313" key="5">
    <source>
        <dbReference type="Proteomes" id="UP000011553"/>
    </source>
</evidence>
<dbReference type="InterPro" id="IPR006076">
    <property type="entry name" value="FAD-dep_OxRdtase"/>
</dbReference>
<dbReference type="Proteomes" id="UP000011553">
    <property type="component" value="Unassembled WGS sequence"/>
</dbReference>
<dbReference type="GO" id="GO:0005737">
    <property type="term" value="C:cytoplasm"/>
    <property type="evidence" value="ECO:0007669"/>
    <property type="project" value="TreeGrafter"/>
</dbReference>
<dbReference type="EMBL" id="AOLP01000019">
    <property type="protein sequence ID" value="EMA00566.1"/>
    <property type="molecule type" value="Genomic_DNA"/>
</dbReference>